<evidence type="ECO:0008006" key="3">
    <source>
        <dbReference type="Google" id="ProtNLM"/>
    </source>
</evidence>
<dbReference type="EMBL" id="CP114769">
    <property type="protein sequence ID" value="WBA44256.1"/>
    <property type="molecule type" value="Genomic_DNA"/>
</dbReference>
<protein>
    <recommendedName>
        <fullName evidence="3">Lipoprotein</fullName>
    </recommendedName>
</protein>
<organism evidence="1 2">
    <name type="scientific">Hymenobacter canadensis</name>
    <dbReference type="NCBI Taxonomy" id="2999067"/>
    <lineage>
        <taxon>Bacteria</taxon>
        <taxon>Pseudomonadati</taxon>
        <taxon>Bacteroidota</taxon>
        <taxon>Cytophagia</taxon>
        <taxon>Cytophagales</taxon>
        <taxon>Hymenobacteraceae</taxon>
        <taxon>Hymenobacter</taxon>
    </lineage>
</organism>
<dbReference type="Proteomes" id="UP001211005">
    <property type="component" value="Plasmid unnamed2"/>
</dbReference>
<evidence type="ECO:0000313" key="2">
    <source>
        <dbReference type="Proteomes" id="UP001211005"/>
    </source>
</evidence>
<dbReference type="PROSITE" id="PS51257">
    <property type="entry name" value="PROKAR_LIPOPROTEIN"/>
    <property type="match status" value="1"/>
</dbReference>
<dbReference type="RefSeq" id="WP_269562278.1">
    <property type="nucleotide sequence ID" value="NZ_CP114769.1"/>
</dbReference>
<accession>A0ABY7LV54</accession>
<keyword evidence="1" id="KW-0614">Plasmid</keyword>
<geneLocation type="plasmid" evidence="1 2">
    <name>unnamed2</name>
</geneLocation>
<sequence length="126" mass="14610">MKIFITLFLANLSLLTGCNKLTPCDVYKKRFLNKQAYLVISDRGNNGNDLHLKGYNPITSQRAEYKGMDGLYIYLRNSIDVGDTLEKRINEPNFIVRKKRYNISIEYSCNGKSYDFIVPDTLRKTK</sequence>
<evidence type="ECO:0000313" key="1">
    <source>
        <dbReference type="EMBL" id="WBA44256.1"/>
    </source>
</evidence>
<reference evidence="1 2" key="1">
    <citation type="submission" date="2022-12" db="EMBL/GenBank/DDBJ databases">
        <title>Hymenobacter canadensis sp. nov. isolated from lake water of the Cambridge Bay, Canada.</title>
        <authorList>
            <person name="Kim W.H."/>
            <person name="Lee Y.M."/>
        </authorList>
    </citation>
    <scope>NUCLEOTIDE SEQUENCE [LARGE SCALE GENOMIC DNA]</scope>
    <source>
        <strain evidence="1 2">PAMC 29467</strain>
        <plasmid evidence="1 2">unnamed2</plasmid>
    </source>
</reference>
<proteinExistence type="predicted"/>
<gene>
    <name evidence="1" type="ORF">O3303_21510</name>
</gene>
<keyword evidence="2" id="KW-1185">Reference proteome</keyword>
<name>A0ABY7LV54_9BACT</name>